<dbReference type="AlphaFoldDB" id="A0A507BHH8"/>
<proteinExistence type="predicted"/>
<dbReference type="InterPro" id="IPR052711">
    <property type="entry name" value="Zinc_ADH-like"/>
</dbReference>
<dbReference type="OrthoDB" id="9930022at2759"/>
<evidence type="ECO:0000313" key="3">
    <source>
        <dbReference type="Proteomes" id="UP000319257"/>
    </source>
</evidence>
<organism evidence="2 3">
    <name type="scientific">Thyridium curvatum</name>
    <dbReference type="NCBI Taxonomy" id="1093900"/>
    <lineage>
        <taxon>Eukaryota</taxon>
        <taxon>Fungi</taxon>
        <taxon>Dikarya</taxon>
        <taxon>Ascomycota</taxon>
        <taxon>Pezizomycotina</taxon>
        <taxon>Sordariomycetes</taxon>
        <taxon>Sordariomycetidae</taxon>
        <taxon>Thyridiales</taxon>
        <taxon>Thyridiaceae</taxon>
        <taxon>Thyridium</taxon>
    </lineage>
</organism>
<dbReference type="Gene3D" id="3.40.50.720">
    <property type="entry name" value="NAD(P)-binding Rossmann-like Domain"/>
    <property type="match status" value="1"/>
</dbReference>
<dbReference type="SUPFAM" id="SSF51735">
    <property type="entry name" value="NAD(P)-binding Rossmann-fold domains"/>
    <property type="match status" value="1"/>
</dbReference>
<dbReference type="InterPro" id="IPR020843">
    <property type="entry name" value="ER"/>
</dbReference>
<dbReference type="GO" id="GO:0016491">
    <property type="term" value="F:oxidoreductase activity"/>
    <property type="evidence" value="ECO:0007669"/>
    <property type="project" value="InterPro"/>
</dbReference>
<gene>
    <name evidence="2" type="ORF">E0L32_011505</name>
</gene>
<dbReference type="InterPro" id="IPR013154">
    <property type="entry name" value="ADH-like_N"/>
</dbReference>
<evidence type="ECO:0000259" key="1">
    <source>
        <dbReference type="SMART" id="SM00829"/>
    </source>
</evidence>
<dbReference type="SMART" id="SM00829">
    <property type="entry name" value="PKS_ER"/>
    <property type="match status" value="1"/>
</dbReference>
<comment type="caution">
    <text evidence="2">The sequence shown here is derived from an EMBL/GenBank/DDBJ whole genome shotgun (WGS) entry which is preliminary data.</text>
</comment>
<name>A0A507BHH8_9PEZI</name>
<reference evidence="2 3" key="1">
    <citation type="submission" date="2019-06" db="EMBL/GenBank/DDBJ databases">
        <title>Draft genome sequence of the filamentous fungus Phialemoniopsis curvata isolated from diesel fuel.</title>
        <authorList>
            <person name="Varaljay V.A."/>
            <person name="Lyon W.J."/>
            <person name="Crouch A.L."/>
            <person name="Drake C.E."/>
            <person name="Hollomon J.M."/>
            <person name="Nadeau L.J."/>
            <person name="Nunn H.S."/>
            <person name="Stevenson B.S."/>
            <person name="Bojanowski C.L."/>
            <person name="Crookes-Goodson W.J."/>
        </authorList>
    </citation>
    <scope>NUCLEOTIDE SEQUENCE [LARGE SCALE GENOMIC DNA]</scope>
    <source>
        <strain evidence="2 3">D216</strain>
    </source>
</reference>
<dbReference type="Pfam" id="PF00107">
    <property type="entry name" value="ADH_zinc_N"/>
    <property type="match status" value="1"/>
</dbReference>
<evidence type="ECO:0000313" key="2">
    <source>
        <dbReference type="EMBL" id="TPX18826.1"/>
    </source>
</evidence>
<dbReference type="Gene3D" id="3.90.180.10">
    <property type="entry name" value="Medium-chain alcohol dehydrogenases, catalytic domain"/>
    <property type="match status" value="1"/>
</dbReference>
<dbReference type="InterPro" id="IPR013149">
    <property type="entry name" value="ADH-like_C"/>
</dbReference>
<sequence length="357" mass="37529">MARQWVLTSQIDFETSLEFQTNIPIPSAADLQPHDVLVRIQAASLNHRDIAVPTPTNLGGPINPPLIPGCDGAGLVEAVGPAVTEFRPGDRVVTHLAPNLARDAGDDAQAAFADAAGMLGQGTDGTLRSHGVFSEFALVLAPGTLGWLPAATLTCTWATAWNALFCLRGRAVGPDSWVLVQGSAGVSVAALQLAAAAGATVVATTSSADKAARLRALGAAHTVRYRGNPSWGEEARALTPGRRRGFDFVIDIGGAETLPQSLAAVRTDGVVLVVGGVGDAGARQPPLFAALMHTCIVRGVLGGSRRHLRDAVRYIDERGIEPAADDVVFELAEAKDAYRRLEQKKHFSKVVIRVDHQ</sequence>
<dbReference type="CDD" id="cd08276">
    <property type="entry name" value="MDR7"/>
    <property type="match status" value="1"/>
</dbReference>
<dbReference type="SUPFAM" id="SSF50129">
    <property type="entry name" value="GroES-like"/>
    <property type="match status" value="1"/>
</dbReference>
<protein>
    <recommendedName>
        <fullName evidence="1">Enoyl reductase (ER) domain-containing protein</fullName>
    </recommendedName>
</protein>
<dbReference type="EMBL" id="SKBQ01000108">
    <property type="protein sequence ID" value="TPX18826.1"/>
    <property type="molecule type" value="Genomic_DNA"/>
</dbReference>
<dbReference type="RefSeq" id="XP_031000537.1">
    <property type="nucleotide sequence ID" value="XM_031134242.1"/>
</dbReference>
<dbReference type="InterPro" id="IPR036291">
    <property type="entry name" value="NAD(P)-bd_dom_sf"/>
</dbReference>
<feature type="domain" description="Enoyl reductase (ER)" evidence="1">
    <location>
        <begin position="14"/>
        <end position="352"/>
    </location>
</feature>
<dbReference type="InterPro" id="IPR011032">
    <property type="entry name" value="GroES-like_sf"/>
</dbReference>
<accession>A0A507BHH8</accession>
<keyword evidence="3" id="KW-1185">Reference proteome</keyword>
<dbReference type="STRING" id="1093900.A0A507BHH8"/>
<dbReference type="PANTHER" id="PTHR45033">
    <property type="match status" value="1"/>
</dbReference>
<dbReference type="GeneID" id="41978952"/>
<dbReference type="Pfam" id="PF08240">
    <property type="entry name" value="ADH_N"/>
    <property type="match status" value="1"/>
</dbReference>
<dbReference type="InParanoid" id="A0A507BHH8"/>
<dbReference type="Proteomes" id="UP000319257">
    <property type="component" value="Unassembled WGS sequence"/>
</dbReference>
<dbReference type="PANTHER" id="PTHR45033:SF2">
    <property type="entry name" value="ZINC-TYPE ALCOHOL DEHYDROGENASE-LIKE PROTEIN C1773.06C"/>
    <property type="match status" value="1"/>
</dbReference>